<evidence type="ECO:0000313" key="5">
    <source>
        <dbReference type="EMBL" id="VDD91022.1"/>
    </source>
</evidence>
<dbReference type="InterPro" id="IPR029312">
    <property type="entry name" value="FANCI_HD2"/>
</dbReference>
<feature type="domain" description="FANCI solenoid 4" evidence="3">
    <location>
        <begin position="1052"/>
        <end position="1217"/>
    </location>
</feature>
<dbReference type="Pfam" id="PF14678">
    <property type="entry name" value="FANCI_S4"/>
    <property type="match status" value="1"/>
</dbReference>
<gene>
    <name evidence="5" type="ORF">EVEC_LOCUS5773</name>
</gene>
<accession>A0A0N4V7A1</accession>
<feature type="coiled-coil region" evidence="1">
    <location>
        <begin position="712"/>
        <end position="739"/>
    </location>
</feature>
<feature type="domain" description="FANCI helical" evidence="4">
    <location>
        <begin position="528"/>
        <end position="730"/>
    </location>
</feature>
<dbReference type="InterPro" id="IPR026171">
    <property type="entry name" value="FANCI"/>
</dbReference>
<dbReference type="Proteomes" id="UP000274131">
    <property type="component" value="Unassembled WGS sequence"/>
</dbReference>
<evidence type="ECO:0000313" key="6">
    <source>
        <dbReference type="Proteomes" id="UP000274131"/>
    </source>
</evidence>
<keyword evidence="1" id="KW-0175">Coiled coil</keyword>
<evidence type="ECO:0000259" key="3">
    <source>
        <dbReference type="Pfam" id="PF14678"/>
    </source>
</evidence>
<dbReference type="STRING" id="51028.A0A0N4V7A1"/>
<dbReference type="GO" id="GO:0006281">
    <property type="term" value="P:DNA repair"/>
    <property type="evidence" value="ECO:0007669"/>
    <property type="project" value="InterPro"/>
</dbReference>
<dbReference type="InterPro" id="IPR029314">
    <property type="entry name" value="FANCI_S4"/>
</dbReference>
<dbReference type="GO" id="GO:0070182">
    <property type="term" value="F:DNA polymerase binding"/>
    <property type="evidence" value="ECO:0007669"/>
    <property type="project" value="TreeGrafter"/>
</dbReference>
<evidence type="ECO:0000256" key="1">
    <source>
        <dbReference type="SAM" id="Coils"/>
    </source>
</evidence>
<evidence type="ECO:0000313" key="7">
    <source>
        <dbReference type="WBParaSite" id="EVEC_0000616201-mRNA-1"/>
    </source>
</evidence>
<sequence>MSLPTQQLSQASKSKRHENFCLCFCAQVEKNSKSGHVNSSYAEQACKLFSQLGDDTRWENLCYFLLNKSHLDGAELFSRFATNWFLALADITVEHKVLYVMRMLRFIMDIFHKETLNAESLFTLHATFAAQVKKLEADELKSLCIYVMERFLEASPIPEKWIGLGYIILKQVAEVDSECFVVKDKKYSGSAFRRQFILQCFNDSMASDSIAAVASLAKECNMQDVLAEFVTSCLAKSPDRLLCGKLVVLVNDVPMGLMEEVCDFLLREVNFSLSDLLPLCVLLHSSLSSSAVVSRCIFNAAKREKHLISSRMFPLLCLLCLSNTRRMHTQALTEIKQVIVKLWKHNSKLSESEWIRDAVGECDLAVMKENLEKIVDAVTRNQGWTVVIGNALLDLAFSLLLEKNVTVAKITDGRVDEQSEVFSLSKRLLLAIADSNPTNVGALLDRIFLSLSTSTNKASSLCLIAIQGMGISLVRALLPIIVQRSELVEAIVIHMKQYVLCETTVFTALPILLLLLRSSTARAAVRDDQFSQSFATFSTQTLNAMGVPLSGRTEVALEITSVLSRSLSQAAETRALLYKGLVEGCYANENLLDPSLELLSSHLASLPPISRDAYVESTKTSTVILEPLPQLVQITSKRDLQISRAVKDLEKVVDFALDRDIHDLEIDKLSDFSPSATGRANCLFSTMMIALYDVLVEHLWHIGNIVKEIVGVEKATGLLRKKEELNDVLKEKLAKKKEGKSAKLSAGNPVLLQAGTVSSMLSAFTEKRHDDDFEYDERCVKLLRSETFNWLMEHSERVASNLQSFTPQPSLLSLTAFARLNMLLGTLNEKVVEVSDISLWDGKCTQALNAFSLTVSYIVSKYGKRAELCVKQLWTSICTEDVHKNLNGPAAATLLIKFLFVTHVAKILQSYEDYNERKLNAEFTRQAVSSLQTAISAGELSFKKVSMAHMLASLEYFGIMAIYTDFFISLKEERCECPAGLRFILQENSVVATFDPCSFGRFMIEGNVGLESICDGCIELSAEMVIDACIASFADVRHVPEVISHAAASATLDQSVVKTLDLCRRLVEVVKILLPIHVEYALLKDRICALLTALYSTLNCIVKLLLSEQKTASIGGWKSVTDLAQLAGGSVLKIMEAADENVGTLTPFEESNMKQAKKYAKSLKEETLYVSYVRAREQYQANLLLLCTLLKDDRLDIQVKKNSIGVRDFRIDAEKLKQRMAKLDGNEENEDPEEATQPLRKRNRATANS</sequence>
<reference evidence="5 6" key="2">
    <citation type="submission" date="2018-10" db="EMBL/GenBank/DDBJ databases">
        <authorList>
            <consortium name="Pathogen Informatics"/>
        </authorList>
    </citation>
    <scope>NUCLEOTIDE SEQUENCE [LARGE SCALE GENOMIC DNA]</scope>
</reference>
<feature type="region of interest" description="Disordered" evidence="2">
    <location>
        <begin position="1221"/>
        <end position="1249"/>
    </location>
</feature>
<dbReference type="Pfam" id="PF14680">
    <property type="entry name" value="FANCI_HD2"/>
    <property type="match status" value="1"/>
</dbReference>
<evidence type="ECO:0000256" key="2">
    <source>
        <dbReference type="SAM" id="MobiDB-lite"/>
    </source>
</evidence>
<dbReference type="WBParaSite" id="EVEC_0000616201-mRNA-1">
    <property type="protein sequence ID" value="EVEC_0000616201-mRNA-1"/>
    <property type="gene ID" value="EVEC_0000616201"/>
</dbReference>
<protein>
    <submittedName>
        <fullName evidence="7">Fanconi anemia group I protein</fullName>
    </submittedName>
</protein>
<name>A0A0N4V7A1_ENTVE</name>
<organism evidence="7">
    <name type="scientific">Enterobius vermicularis</name>
    <name type="common">Human pinworm</name>
    <dbReference type="NCBI Taxonomy" id="51028"/>
    <lineage>
        <taxon>Eukaryota</taxon>
        <taxon>Metazoa</taxon>
        <taxon>Ecdysozoa</taxon>
        <taxon>Nematoda</taxon>
        <taxon>Chromadorea</taxon>
        <taxon>Rhabditida</taxon>
        <taxon>Spirurina</taxon>
        <taxon>Oxyuridomorpha</taxon>
        <taxon>Oxyuroidea</taxon>
        <taxon>Oxyuridae</taxon>
        <taxon>Enterobius</taxon>
    </lineage>
</organism>
<dbReference type="PANTHER" id="PTHR21818">
    <property type="entry name" value="BC025462 PROTEIN"/>
    <property type="match status" value="1"/>
</dbReference>
<dbReference type="EMBL" id="UXUI01008265">
    <property type="protein sequence ID" value="VDD91022.1"/>
    <property type="molecule type" value="Genomic_DNA"/>
</dbReference>
<keyword evidence="6" id="KW-1185">Reference proteome</keyword>
<reference evidence="7" key="1">
    <citation type="submission" date="2017-02" db="UniProtKB">
        <authorList>
            <consortium name="WormBaseParasite"/>
        </authorList>
    </citation>
    <scope>IDENTIFICATION</scope>
</reference>
<proteinExistence type="predicted"/>
<feature type="compositionally biased region" description="Basic residues" evidence="2">
    <location>
        <begin position="1239"/>
        <end position="1249"/>
    </location>
</feature>
<evidence type="ECO:0000259" key="4">
    <source>
        <dbReference type="Pfam" id="PF14680"/>
    </source>
</evidence>
<dbReference type="OrthoDB" id="195089at2759"/>
<dbReference type="PANTHER" id="PTHR21818:SF0">
    <property type="entry name" value="FANCONI ANEMIA GROUP I PROTEIN"/>
    <property type="match status" value="1"/>
</dbReference>
<dbReference type="AlphaFoldDB" id="A0A0N4V7A1"/>